<proteinExistence type="predicted"/>
<name>Q6SFC0_9BACT</name>
<evidence type="ECO:0000313" key="1">
    <source>
        <dbReference type="EMBL" id="AAR38302.1"/>
    </source>
</evidence>
<reference evidence="1" key="1">
    <citation type="submission" date="2003-11" db="EMBL/GenBank/DDBJ databases">
        <authorList>
            <person name="Heidelberg J.F."/>
            <person name="Eisen J.A."/>
            <person name="Nelson W.C."/>
            <person name="DeLong E.F."/>
        </authorList>
    </citation>
    <scope>NUCLEOTIDE SEQUENCE</scope>
</reference>
<dbReference type="EMBL" id="AY458648">
    <property type="protein sequence ID" value="AAR38302.1"/>
    <property type="molecule type" value="Genomic_DNA"/>
</dbReference>
<organism evidence="1">
    <name type="scientific">uncultured marine bacterium 581</name>
    <dbReference type="NCBI Taxonomy" id="257401"/>
    <lineage>
        <taxon>Bacteria</taxon>
        <taxon>environmental samples</taxon>
    </lineage>
</organism>
<reference evidence="1" key="2">
    <citation type="submission" date="2003-12" db="EMBL/GenBank/DDBJ databases">
        <title>Monterey Bay Coastal Ocean Microbial Observatory environmental clone sequencing.</title>
        <authorList>
            <person name="DeLong E.F."/>
        </authorList>
    </citation>
    <scope>NUCLEOTIDE SEQUENCE</scope>
</reference>
<accession>Q6SFC0</accession>
<protein>
    <submittedName>
        <fullName evidence="1">Uncharacterized protein</fullName>
    </submittedName>
</protein>
<gene>
    <name evidence="1" type="ORF">MBMO_EBAC000-69B03.51</name>
</gene>
<sequence length="227" mass="25171">MPSGFGGTELYGCEMNEGKAPADLMSVVDEWNSWSDEKGMNDYYAWVLTPVFGSDINFERTAFWFGFTPDFKAMGKTLDAWFTEGAELNAKYNEVWTCSAHMEFASLIVRGGGGESSSGYASFSDCTFREGMEMEDLMAAQAKYNAYLDEQEVPSVTVYHLPGHGNPQDAGYQMKISNWVSDLSTYGENSEKYVNQGGWKVQQDTVGSVISCDSPRMYTATLVRSGD</sequence>
<dbReference type="AlphaFoldDB" id="Q6SFC0"/>